<dbReference type="InterPro" id="IPR001303">
    <property type="entry name" value="Aldolase_II/adducin_N"/>
</dbReference>
<feature type="region of interest" description="Disordered" evidence="2">
    <location>
        <begin position="463"/>
        <end position="486"/>
    </location>
</feature>
<dbReference type="SUPFAM" id="SSF53639">
    <property type="entry name" value="AraD/HMP-PK domain-like"/>
    <property type="match status" value="1"/>
</dbReference>
<comment type="similarity">
    <text evidence="1">Belongs to the aldolase class II family. Adducin subfamily.</text>
</comment>
<evidence type="ECO:0000256" key="2">
    <source>
        <dbReference type="SAM" id="MobiDB-lite"/>
    </source>
</evidence>
<dbReference type="Gene3D" id="3.40.225.10">
    <property type="entry name" value="Class II aldolase/adducin N-terminal domain"/>
    <property type="match status" value="1"/>
</dbReference>
<gene>
    <name evidence="4" type="ORF">SNE40_017635</name>
</gene>
<dbReference type="EMBL" id="JAZGQO010000011">
    <property type="protein sequence ID" value="KAK6174336.1"/>
    <property type="molecule type" value="Genomic_DNA"/>
</dbReference>
<dbReference type="GO" id="GO:0051015">
    <property type="term" value="F:actin filament binding"/>
    <property type="evidence" value="ECO:0007669"/>
    <property type="project" value="TreeGrafter"/>
</dbReference>
<dbReference type="InterPro" id="IPR036409">
    <property type="entry name" value="Aldolase_II/adducin_N_sf"/>
</dbReference>
<dbReference type="PANTHER" id="PTHR10672">
    <property type="entry name" value="ADDUCIN"/>
    <property type="match status" value="1"/>
</dbReference>
<dbReference type="Proteomes" id="UP001347796">
    <property type="component" value="Unassembled WGS sequence"/>
</dbReference>
<feature type="region of interest" description="Disordered" evidence="2">
    <location>
        <begin position="387"/>
        <end position="411"/>
    </location>
</feature>
<feature type="compositionally biased region" description="Basic and acidic residues" evidence="2">
    <location>
        <begin position="682"/>
        <end position="735"/>
    </location>
</feature>
<feature type="compositionally biased region" description="Polar residues" evidence="2">
    <location>
        <begin position="463"/>
        <end position="479"/>
    </location>
</feature>
<feature type="compositionally biased region" description="Basic and acidic residues" evidence="2">
    <location>
        <begin position="757"/>
        <end position="767"/>
    </location>
</feature>
<reference evidence="4 5" key="1">
    <citation type="submission" date="2024-01" db="EMBL/GenBank/DDBJ databases">
        <title>The genome of the rayed Mediterranean limpet Patella caerulea (Linnaeus, 1758).</title>
        <authorList>
            <person name="Anh-Thu Weber A."/>
            <person name="Halstead-Nussloch G."/>
        </authorList>
    </citation>
    <scope>NUCLEOTIDE SEQUENCE [LARGE SCALE GENOMIC DNA]</scope>
    <source>
        <strain evidence="4">AATW-2023a</strain>
        <tissue evidence="4">Whole specimen</tissue>
    </source>
</reference>
<dbReference type="GO" id="GO:0014069">
    <property type="term" value="C:postsynaptic density"/>
    <property type="evidence" value="ECO:0007669"/>
    <property type="project" value="TreeGrafter"/>
</dbReference>
<dbReference type="GO" id="GO:0005886">
    <property type="term" value="C:plasma membrane"/>
    <property type="evidence" value="ECO:0007669"/>
    <property type="project" value="UniProtKB-SubCell"/>
</dbReference>
<evidence type="ECO:0000313" key="4">
    <source>
        <dbReference type="EMBL" id="KAK6174336.1"/>
    </source>
</evidence>
<feature type="region of interest" description="Disordered" evidence="2">
    <location>
        <begin position="1"/>
        <end position="38"/>
    </location>
</feature>
<dbReference type="Pfam" id="PF00596">
    <property type="entry name" value="Aldolase_II"/>
    <property type="match status" value="1"/>
</dbReference>
<feature type="compositionally biased region" description="Polar residues" evidence="2">
    <location>
        <begin position="739"/>
        <end position="753"/>
    </location>
</feature>
<dbReference type="NCBIfam" id="NF005451">
    <property type="entry name" value="PRK07044.1"/>
    <property type="match status" value="1"/>
</dbReference>
<name>A0AAN8JEJ6_PATCE</name>
<feature type="compositionally biased region" description="Basic and acidic residues" evidence="2">
    <location>
        <begin position="25"/>
        <end position="38"/>
    </location>
</feature>
<organism evidence="4 5">
    <name type="scientific">Patella caerulea</name>
    <name type="common">Rayed Mediterranean limpet</name>
    <dbReference type="NCBI Taxonomy" id="87958"/>
    <lineage>
        <taxon>Eukaryota</taxon>
        <taxon>Metazoa</taxon>
        <taxon>Spiralia</taxon>
        <taxon>Lophotrochozoa</taxon>
        <taxon>Mollusca</taxon>
        <taxon>Gastropoda</taxon>
        <taxon>Patellogastropoda</taxon>
        <taxon>Patelloidea</taxon>
        <taxon>Patellidae</taxon>
        <taxon>Patella</taxon>
    </lineage>
</organism>
<evidence type="ECO:0000313" key="5">
    <source>
        <dbReference type="Proteomes" id="UP001347796"/>
    </source>
</evidence>
<feature type="domain" description="Class II aldolase/adducin N-terminal" evidence="3">
    <location>
        <begin position="132"/>
        <end position="314"/>
    </location>
</feature>
<accession>A0AAN8JEJ6</accession>
<proteinExistence type="inferred from homology"/>
<dbReference type="FunFam" id="3.40.225.10:FF:000013">
    <property type="entry name" value="Class II aldolase"/>
    <property type="match status" value="1"/>
</dbReference>
<protein>
    <recommendedName>
        <fullName evidence="3">Class II aldolase/adducin N-terminal domain-containing protein</fullName>
    </recommendedName>
</protein>
<evidence type="ECO:0000259" key="3">
    <source>
        <dbReference type="SMART" id="SM01007"/>
    </source>
</evidence>
<dbReference type="SMART" id="SM01007">
    <property type="entry name" value="Aldolase_II"/>
    <property type="match status" value="1"/>
</dbReference>
<keyword evidence="5" id="KW-1185">Reference proteome</keyword>
<feature type="compositionally biased region" description="Basic residues" evidence="2">
    <location>
        <begin position="779"/>
        <end position="797"/>
    </location>
</feature>
<dbReference type="AlphaFoldDB" id="A0AAN8JEJ6"/>
<comment type="caution">
    <text evidence="4">The sequence shown here is derived from an EMBL/GenBank/DDBJ whole genome shotgun (WGS) entry which is preliminary data.</text>
</comment>
<sequence length="804" mass="89348">MSSQVNGPSSPTGKYIDSIDPDDPEYQRQMRRPAEVKEDLKQMDSRSRVKVVLDSDAFREELERIVEEQILTGPHPASLIALQQISELLLPGGKLGGSSGTRGFAKGPIIPINDIRGVESMGYNKPEKVLRCKLASLYRLIDMHGWTSGIYNHISARVNQEQEHFLINPFGVLYSEVSASSLVRVDMQGEVLDAGSTMLGINKAGFILHSAIHQARPDIKCIIHVHTPEAVAVSAMECGLLPLSQEAMICGEISYHGFNGILVDEEERDKLARNLGPINKVMFLHNHGVVACGNTIEEAYHYIRNVMYACTVQMSAIPAGIDNLIKVDSDLWRKTFTVASQGGGGVNVGGRKWKVGELEFEAMMRQLDNAGYRTGYTFKAPLVRHEKRDRSNNDVEIPPSASSFTSNDDSRFMSPVKSAMERNKLAYKAGWLTSPNTYAKQEIEEIGTTNPKKITKWVPESNATTSTPIKLDNPNQFAPQGTDPKEFRNKQKALRKDYYEDHISAGPQSKLLEGISWDEAQKMKEGSLSNTADNVIVVGAASKGIIQRDHQHNAVVYKSRYAANPFENVSNDEIQQYEQEVDRKKRGLPAVDEDEGSPGPDGKLISSDERLQQIQLNRSMDEKQDESLDMSHASDYVNGETEQSPRPGSESGIPLEDSVCAEVETLLDELRTTPSVPPKHGQNGDRNKRPEYSTPVRRAESERQPHRDPALIRELSEKGIGRSQSDRRGRGEGEKPSSPAKSDTLRSTDSASGGETLEERSSKEGSPTKEQASPNKEKEKKKKKKFRMPSFNKKKNKESKESTF</sequence>
<dbReference type="GO" id="GO:0005856">
    <property type="term" value="C:cytoskeleton"/>
    <property type="evidence" value="ECO:0007669"/>
    <property type="project" value="TreeGrafter"/>
</dbReference>
<dbReference type="PANTHER" id="PTHR10672:SF3">
    <property type="entry name" value="PROTEIN HU-LI TAI SHAO"/>
    <property type="match status" value="1"/>
</dbReference>
<feature type="region of interest" description="Disordered" evidence="2">
    <location>
        <begin position="579"/>
        <end position="804"/>
    </location>
</feature>
<evidence type="ECO:0000256" key="1">
    <source>
        <dbReference type="ARBA" id="ARBA00006274"/>
    </source>
</evidence>
<feature type="compositionally biased region" description="Polar residues" evidence="2">
    <location>
        <begin position="1"/>
        <end position="12"/>
    </location>
</feature>
<dbReference type="InterPro" id="IPR051017">
    <property type="entry name" value="Aldolase-II_Adducin_sf"/>
</dbReference>